<dbReference type="AlphaFoldDB" id="A0A2P4QE78"/>
<feature type="region of interest" description="Disordered" evidence="1">
    <location>
        <begin position="1"/>
        <end position="32"/>
    </location>
</feature>
<sequence>MNRKGGGKQNGKIRMKGRNEEDEKEREKKTKGRNTVCIAQDARFYHRQIARQTSAEGIKANEHVKKVHSNRLGKNKVPDTAPYTTTTEHVYYKEDSKLTFDITTFRRQFHSAINYGYNRALQLYQFAQNHRPIIVEDLTHRVNILNGRYIIPAKSRLLLNKPDVYLRRTPPPDNGSHTPIHDSSHVPYRIPHERSGMFTSPPPTPVRR</sequence>
<feature type="compositionally biased region" description="Basic and acidic residues" evidence="1">
    <location>
        <begin position="17"/>
        <end position="28"/>
    </location>
</feature>
<feature type="compositionally biased region" description="Basic and acidic residues" evidence="1">
    <location>
        <begin position="179"/>
        <end position="195"/>
    </location>
</feature>
<gene>
    <name evidence="2" type="ORF">GLOIN_2v1872445</name>
</gene>
<organism evidence="2 3">
    <name type="scientific">Rhizophagus irregularis (strain DAOM 181602 / DAOM 197198 / MUCL 43194)</name>
    <name type="common">Arbuscular mycorrhizal fungus</name>
    <name type="synonym">Glomus intraradices</name>
    <dbReference type="NCBI Taxonomy" id="747089"/>
    <lineage>
        <taxon>Eukaryota</taxon>
        <taxon>Fungi</taxon>
        <taxon>Fungi incertae sedis</taxon>
        <taxon>Mucoromycota</taxon>
        <taxon>Glomeromycotina</taxon>
        <taxon>Glomeromycetes</taxon>
        <taxon>Glomerales</taxon>
        <taxon>Glomeraceae</taxon>
        <taxon>Rhizophagus</taxon>
    </lineage>
</organism>
<protein>
    <submittedName>
        <fullName evidence="2">Uncharacterized protein</fullName>
    </submittedName>
</protein>
<dbReference type="EMBL" id="AUPC02000055">
    <property type="protein sequence ID" value="POG75941.1"/>
    <property type="molecule type" value="Genomic_DNA"/>
</dbReference>
<reference evidence="2 3" key="2">
    <citation type="journal article" date="2018" name="New Phytol.">
        <title>High intraspecific genome diversity in the model arbuscular mycorrhizal symbiont Rhizophagus irregularis.</title>
        <authorList>
            <person name="Chen E.C.H."/>
            <person name="Morin E."/>
            <person name="Beaudet D."/>
            <person name="Noel J."/>
            <person name="Yildirir G."/>
            <person name="Ndikumana S."/>
            <person name="Charron P."/>
            <person name="St-Onge C."/>
            <person name="Giorgi J."/>
            <person name="Kruger M."/>
            <person name="Marton T."/>
            <person name="Ropars J."/>
            <person name="Grigoriev I.V."/>
            <person name="Hainaut M."/>
            <person name="Henrissat B."/>
            <person name="Roux C."/>
            <person name="Martin F."/>
            <person name="Corradi N."/>
        </authorList>
    </citation>
    <scope>NUCLEOTIDE SEQUENCE [LARGE SCALE GENOMIC DNA]</scope>
    <source>
        <strain evidence="2 3">DAOM 197198</strain>
    </source>
</reference>
<reference evidence="2 3" key="1">
    <citation type="journal article" date="2013" name="Proc. Natl. Acad. Sci. U.S.A.">
        <title>Genome of an arbuscular mycorrhizal fungus provides insight into the oldest plant symbiosis.</title>
        <authorList>
            <person name="Tisserant E."/>
            <person name="Malbreil M."/>
            <person name="Kuo A."/>
            <person name="Kohler A."/>
            <person name="Symeonidi A."/>
            <person name="Balestrini R."/>
            <person name="Charron P."/>
            <person name="Duensing N."/>
            <person name="Frei Dit Frey N."/>
            <person name="Gianinazzi-Pearson V."/>
            <person name="Gilbert L.B."/>
            <person name="Handa Y."/>
            <person name="Herr J.R."/>
            <person name="Hijri M."/>
            <person name="Koul R."/>
            <person name="Kawaguchi M."/>
            <person name="Krajinski F."/>
            <person name="Lammers P.J."/>
            <person name="Masclaux F.G."/>
            <person name="Murat C."/>
            <person name="Morin E."/>
            <person name="Ndikumana S."/>
            <person name="Pagni M."/>
            <person name="Petitpierre D."/>
            <person name="Requena N."/>
            <person name="Rosikiewicz P."/>
            <person name="Riley R."/>
            <person name="Saito K."/>
            <person name="San Clemente H."/>
            <person name="Shapiro H."/>
            <person name="van Tuinen D."/>
            <person name="Becard G."/>
            <person name="Bonfante P."/>
            <person name="Paszkowski U."/>
            <person name="Shachar-Hill Y.Y."/>
            <person name="Tuskan G.A."/>
            <person name="Young P.W."/>
            <person name="Sanders I.R."/>
            <person name="Henrissat B."/>
            <person name="Rensing S.A."/>
            <person name="Grigoriev I.V."/>
            <person name="Corradi N."/>
            <person name="Roux C."/>
            <person name="Martin F."/>
        </authorList>
    </citation>
    <scope>NUCLEOTIDE SEQUENCE [LARGE SCALE GENOMIC DNA]</scope>
    <source>
        <strain evidence="2 3">DAOM 197198</strain>
    </source>
</reference>
<comment type="caution">
    <text evidence="2">The sequence shown here is derived from an EMBL/GenBank/DDBJ whole genome shotgun (WGS) entry which is preliminary data.</text>
</comment>
<proteinExistence type="predicted"/>
<keyword evidence="3" id="KW-1185">Reference proteome</keyword>
<evidence type="ECO:0000313" key="2">
    <source>
        <dbReference type="EMBL" id="POG75941.1"/>
    </source>
</evidence>
<dbReference type="Proteomes" id="UP000018888">
    <property type="component" value="Unassembled WGS sequence"/>
</dbReference>
<accession>A0A2P4QE78</accession>
<name>A0A2P4QE78_RHIID</name>
<feature type="region of interest" description="Disordered" evidence="1">
    <location>
        <begin position="168"/>
        <end position="208"/>
    </location>
</feature>
<feature type="compositionally biased region" description="Basic residues" evidence="1">
    <location>
        <begin position="1"/>
        <end position="16"/>
    </location>
</feature>
<evidence type="ECO:0000313" key="3">
    <source>
        <dbReference type="Proteomes" id="UP000018888"/>
    </source>
</evidence>
<evidence type="ECO:0000256" key="1">
    <source>
        <dbReference type="SAM" id="MobiDB-lite"/>
    </source>
</evidence>